<name>A0A5E4UER9_9BURK</name>
<keyword evidence="3" id="KW-1185">Reference proteome</keyword>
<gene>
    <name evidence="2" type="ORF">PAQ31011_01957</name>
</gene>
<dbReference type="EMBL" id="CABPSN010000002">
    <property type="protein sequence ID" value="VVD97354.1"/>
    <property type="molecule type" value="Genomic_DNA"/>
</dbReference>
<dbReference type="Proteomes" id="UP000366819">
    <property type="component" value="Unassembled WGS sequence"/>
</dbReference>
<proteinExistence type="predicted"/>
<reference evidence="2 3" key="1">
    <citation type="submission" date="2019-08" db="EMBL/GenBank/DDBJ databases">
        <authorList>
            <person name="Peeters C."/>
        </authorList>
    </citation>
    <scope>NUCLEOTIDE SEQUENCE [LARGE SCALE GENOMIC DNA]</scope>
    <source>
        <strain evidence="2 3">LMG 31011</strain>
    </source>
</reference>
<evidence type="ECO:0000256" key="1">
    <source>
        <dbReference type="SAM" id="MobiDB-lite"/>
    </source>
</evidence>
<feature type="region of interest" description="Disordered" evidence="1">
    <location>
        <begin position="1"/>
        <end position="21"/>
    </location>
</feature>
<sequence length="450" mass="49752">MMELMPPPAPGNQLPMQNYPGQTLSERRSSLLTAFKDRLNCENPPPDEVFRDFIRDFSATGPLDFARGLLLGEGKRRILANLAICRVASAAAGRRYLDKHDALRDVDQASVELLNELTSDVRNEIFACARRGDRYQILVTLPGSELTIPLGASCFKTGQGALTKDEAERLLLTPDPDGMSMLDHFAHEMKTMHAPATDPEACAAWSALIERCISGRRETDFGCDAATKAAYGYALRGIAGRMSARVGDEELAVWKLLRLSAEAFRQAGDWKERGRGLLDMAHFEAQMGFGDLGRNANYRAGEALEEALHKLWEDSNHHDAIHCGWLGVEAYRKSGAHVLAGDLEATIQRLIDRDEGNALGNASLLLCEAVTHVRWQRYLSEHAAVLDESRWNDTFLTLSPDAPSIRRSASWPLLHVTDEHASVRIDRERRRAQMALKADSSALSSTPGGH</sequence>
<accession>A0A5E4UER9</accession>
<dbReference type="AlphaFoldDB" id="A0A5E4UER9"/>
<protein>
    <submittedName>
        <fullName evidence="2">Uncharacterized protein</fullName>
    </submittedName>
</protein>
<dbReference type="RefSeq" id="WP_150575581.1">
    <property type="nucleotide sequence ID" value="NZ_CABPSN010000002.1"/>
</dbReference>
<evidence type="ECO:0000313" key="3">
    <source>
        <dbReference type="Proteomes" id="UP000366819"/>
    </source>
</evidence>
<organism evidence="2 3">
    <name type="scientific">Pandoraea aquatica</name>
    <dbReference type="NCBI Taxonomy" id="2508290"/>
    <lineage>
        <taxon>Bacteria</taxon>
        <taxon>Pseudomonadati</taxon>
        <taxon>Pseudomonadota</taxon>
        <taxon>Betaproteobacteria</taxon>
        <taxon>Burkholderiales</taxon>
        <taxon>Burkholderiaceae</taxon>
        <taxon>Pandoraea</taxon>
    </lineage>
</organism>
<feature type="compositionally biased region" description="Pro residues" evidence="1">
    <location>
        <begin position="1"/>
        <end position="10"/>
    </location>
</feature>
<evidence type="ECO:0000313" key="2">
    <source>
        <dbReference type="EMBL" id="VVD97354.1"/>
    </source>
</evidence>
<dbReference type="OrthoDB" id="8936910at2"/>